<feature type="chain" id="PRO_5003071559" description="FecR protein domain-containing protein" evidence="2">
    <location>
        <begin position="24"/>
        <end position="287"/>
    </location>
</feature>
<evidence type="ECO:0000313" key="5">
    <source>
        <dbReference type="Proteomes" id="UP000000925"/>
    </source>
</evidence>
<keyword evidence="5" id="KW-1185">Reference proteome</keyword>
<name>D5EKW3_CORAD</name>
<dbReference type="InterPro" id="IPR006860">
    <property type="entry name" value="FecR"/>
</dbReference>
<accession>D5EKW3</accession>
<proteinExistence type="predicted"/>
<evidence type="ECO:0000256" key="2">
    <source>
        <dbReference type="SAM" id="SignalP"/>
    </source>
</evidence>
<dbReference type="Pfam" id="PF04773">
    <property type="entry name" value="FecR"/>
    <property type="match status" value="1"/>
</dbReference>
<feature type="compositionally biased region" description="Pro residues" evidence="1">
    <location>
        <begin position="270"/>
        <end position="279"/>
    </location>
</feature>
<dbReference type="HOGENOM" id="CLU_968785_0_0_0"/>
<feature type="region of interest" description="Disordered" evidence="1">
    <location>
        <begin position="249"/>
        <end position="287"/>
    </location>
</feature>
<dbReference type="KEGG" id="caa:Caka_2002"/>
<dbReference type="EMBL" id="CP001998">
    <property type="protein sequence ID" value="ADE55020.1"/>
    <property type="molecule type" value="Genomic_DNA"/>
</dbReference>
<reference evidence="4 5" key="1">
    <citation type="journal article" date="2010" name="Stand. Genomic Sci.">
        <title>Complete genome sequence of Coraliomargarita akajimensis type strain (04OKA010-24).</title>
        <authorList>
            <person name="Mavromatis K."/>
            <person name="Abt B."/>
            <person name="Brambilla E."/>
            <person name="Lapidus A."/>
            <person name="Copeland A."/>
            <person name="Deshpande S."/>
            <person name="Nolan M."/>
            <person name="Lucas S."/>
            <person name="Tice H."/>
            <person name="Cheng J.F."/>
            <person name="Han C."/>
            <person name="Detter J.C."/>
            <person name="Woyke T."/>
            <person name="Goodwin L."/>
            <person name="Pitluck S."/>
            <person name="Held B."/>
            <person name="Brettin T."/>
            <person name="Tapia R."/>
            <person name="Ivanova N."/>
            <person name="Mikhailova N."/>
            <person name="Pati A."/>
            <person name="Liolios K."/>
            <person name="Chen A."/>
            <person name="Palaniappan K."/>
            <person name="Land M."/>
            <person name="Hauser L."/>
            <person name="Chang Y.J."/>
            <person name="Jeffries C.D."/>
            <person name="Rohde M."/>
            <person name="Goker M."/>
            <person name="Bristow J."/>
            <person name="Eisen J.A."/>
            <person name="Markowitz V."/>
            <person name="Hugenholtz P."/>
            <person name="Klenk H.P."/>
            <person name="Kyrpides N.C."/>
        </authorList>
    </citation>
    <scope>NUCLEOTIDE SEQUENCE [LARGE SCALE GENOMIC DNA]</scope>
    <source>
        <strain evidence="5">DSM 45221 / IAM 15411 / JCM 23193 / KCTC 12865</strain>
    </source>
</reference>
<dbReference type="AlphaFoldDB" id="D5EKW3"/>
<dbReference type="Proteomes" id="UP000000925">
    <property type="component" value="Chromosome"/>
</dbReference>
<dbReference type="RefSeq" id="WP_013043742.1">
    <property type="nucleotide sequence ID" value="NC_014008.1"/>
</dbReference>
<dbReference type="OrthoDB" id="7028389at2"/>
<dbReference type="eggNOG" id="COG4254">
    <property type="taxonomic scope" value="Bacteria"/>
</dbReference>
<sequence length="287" mass="29906">MKHLRLQAVLTGLLALSLLPLQAIQAAGAKVTELEGSVTKVAADGSKSKVAAGDILGEGDNIVVGSLSKAALCFSNGSTLTLSQKTSVTIGELKQEEFAGDKSYEQLEADPSKSQTLLELNYGKVDGHVKKLMKGSAFDIETPLGTAAIRGTKYSVALGFNPVSGNMVLSVTNLDGKVDLIARFSGTAIFNGGVATLQFKEGAEEKTVEMAPGTTVEFIINKNNPYFKELLGTANIDPSKLGILIEKKKNNQGPGFTEDESDEGPALPALAPPMGPPAVSPSTPSDT</sequence>
<feature type="domain" description="FecR protein" evidence="3">
    <location>
        <begin position="60"/>
        <end position="157"/>
    </location>
</feature>
<evidence type="ECO:0000259" key="3">
    <source>
        <dbReference type="Pfam" id="PF04773"/>
    </source>
</evidence>
<dbReference type="STRING" id="583355.Caka_2002"/>
<protein>
    <recommendedName>
        <fullName evidence="3">FecR protein domain-containing protein</fullName>
    </recommendedName>
</protein>
<evidence type="ECO:0000313" key="4">
    <source>
        <dbReference type="EMBL" id="ADE55020.1"/>
    </source>
</evidence>
<evidence type="ECO:0000256" key="1">
    <source>
        <dbReference type="SAM" id="MobiDB-lite"/>
    </source>
</evidence>
<gene>
    <name evidence="4" type="ordered locus">Caka_2002</name>
</gene>
<feature type="signal peptide" evidence="2">
    <location>
        <begin position="1"/>
        <end position="23"/>
    </location>
</feature>
<dbReference type="PANTHER" id="PTHR38731">
    <property type="entry name" value="LIPL45-RELATED LIPOPROTEIN-RELATED"/>
    <property type="match status" value="1"/>
</dbReference>
<organism evidence="4 5">
    <name type="scientific">Coraliomargarita akajimensis (strain DSM 45221 / IAM 15411 / JCM 23193 / KCTC 12865 / 04OKA010-24)</name>
    <dbReference type="NCBI Taxonomy" id="583355"/>
    <lineage>
        <taxon>Bacteria</taxon>
        <taxon>Pseudomonadati</taxon>
        <taxon>Verrucomicrobiota</taxon>
        <taxon>Opitutia</taxon>
        <taxon>Puniceicoccales</taxon>
        <taxon>Coraliomargaritaceae</taxon>
        <taxon>Coraliomargarita</taxon>
    </lineage>
</organism>
<keyword evidence="2" id="KW-0732">Signal</keyword>